<dbReference type="PANTHER" id="PTHR12517">
    <property type="entry name" value="VACUOLAR PROTEIN SORTING-ASSOCIATED PROTEIN 13B"/>
    <property type="match status" value="1"/>
</dbReference>
<dbReference type="EMBL" id="CASHTH010002914">
    <property type="protein sequence ID" value="CAI8037226.1"/>
    <property type="molecule type" value="Genomic_DNA"/>
</dbReference>
<proteinExistence type="predicted"/>
<reference evidence="2" key="1">
    <citation type="submission" date="2023-03" db="EMBL/GenBank/DDBJ databases">
        <authorList>
            <person name="Steffen K."/>
            <person name="Cardenas P."/>
        </authorList>
    </citation>
    <scope>NUCLEOTIDE SEQUENCE</scope>
</reference>
<name>A0AA35X279_GEOBA</name>
<feature type="compositionally biased region" description="Basic and acidic residues" evidence="1">
    <location>
        <begin position="778"/>
        <end position="789"/>
    </location>
</feature>
<feature type="region of interest" description="Disordered" evidence="1">
    <location>
        <begin position="1275"/>
        <end position="1308"/>
    </location>
</feature>
<feature type="region of interest" description="Disordered" evidence="1">
    <location>
        <begin position="1491"/>
        <end position="1540"/>
    </location>
</feature>
<feature type="compositionally biased region" description="Polar residues" evidence="1">
    <location>
        <begin position="877"/>
        <end position="894"/>
    </location>
</feature>
<feature type="non-terminal residue" evidence="2">
    <location>
        <position position="1"/>
    </location>
</feature>
<dbReference type="InterPro" id="IPR039782">
    <property type="entry name" value="VPS13B"/>
</dbReference>
<feature type="compositionally biased region" description="Polar residues" evidence="1">
    <location>
        <begin position="1529"/>
        <end position="1540"/>
    </location>
</feature>
<keyword evidence="3" id="KW-1185">Reference proteome</keyword>
<comment type="caution">
    <text evidence="2">The sequence shown here is derived from an EMBL/GenBank/DDBJ whole genome shotgun (WGS) entry which is preliminary data.</text>
</comment>
<feature type="region of interest" description="Disordered" evidence="1">
    <location>
        <begin position="860"/>
        <end position="894"/>
    </location>
</feature>
<feature type="compositionally biased region" description="Basic and acidic residues" evidence="1">
    <location>
        <begin position="10"/>
        <end position="20"/>
    </location>
</feature>
<evidence type="ECO:0000313" key="3">
    <source>
        <dbReference type="Proteomes" id="UP001174909"/>
    </source>
</evidence>
<dbReference type="PANTHER" id="PTHR12517:SF0">
    <property type="entry name" value="INTERMEMBRANE LIPID TRANSFER PROTEIN VPS13B"/>
    <property type="match status" value="1"/>
</dbReference>
<feature type="compositionally biased region" description="Basic and acidic residues" evidence="1">
    <location>
        <begin position="918"/>
        <end position="928"/>
    </location>
</feature>
<accession>A0AA35X279</accession>
<protein>
    <submittedName>
        <fullName evidence="2">Vacuolar protein sorting-associated protein 13B</fullName>
    </submittedName>
</protein>
<organism evidence="2 3">
    <name type="scientific">Geodia barretti</name>
    <name type="common">Barrett's horny sponge</name>
    <dbReference type="NCBI Taxonomy" id="519541"/>
    <lineage>
        <taxon>Eukaryota</taxon>
        <taxon>Metazoa</taxon>
        <taxon>Porifera</taxon>
        <taxon>Demospongiae</taxon>
        <taxon>Heteroscleromorpha</taxon>
        <taxon>Tetractinellida</taxon>
        <taxon>Astrophorina</taxon>
        <taxon>Geodiidae</taxon>
        <taxon>Geodia</taxon>
    </lineage>
</organism>
<feature type="region of interest" description="Disordered" evidence="1">
    <location>
        <begin position="909"/>
        <end position="933"/>
    </location>
</feature>
<sequence length="2477" mass="268789">SFVATDEADGGEKGGEENKDSQPLAELSTFSIMAKSITVNLKVTHHGRVPVFSSPRSRSRTVLSVVFSGCSTQVDSVTSTQLFTVSLGIMAIEAWATGFCSCSDAIPASWKPSSDSHEKVSVFSLGDTTSCDTELVITGSLFDPEKQGAASSNLQLLLPTPELLLAPRPEFSAVWFTYEYYDVGPAHPCEVCEERLQVGEIDFLLSPDTLHRVSHFTSAYGESVKACPLFTEGMVVLGDPKAETSFKITSAGGRAVVVSNTHYLASFSSSSNEHTKSKPPLKIQSLPLPPPSHALPTLTLSLARSTVSITSAMYSGNASLETPQRSQMRVALSQLEIADGGEFSLSPKQSELKRIVSAPKLEIYSHSKTTGDGKVIKENDSSYLQLHVEEISCVASAEQVSRSSFIVSSWYNGPFVPGRPKTKTKCLSSPEISGGHLHISVKEVELTKSVMVSYTFLSATVDSFCVVLLCDSTKGRLCHAIPVVYGPISTVQWNKTDAYTSTNSYEQGDGSTSRMLEFFTALPHKDTSDESYPTLQLSLGGLALCADSTVLDFVKCIPSLIGRELPKSDHVKEPSQQMAREPGTDPSVHSEDTATDVIHTSDASAEASSGEGDFIAKLKSYATKVDIQPVLIVILAKPLEEGLMSTEVPEFPVLPALRENDSMEALLLSLPQLSLISAKSHVLEEPVPRASSTSTFPWDCTLRHTSIIAFREGTTPFYILEPLSVAISLADQQGGTGVTVHTDLVAVSLSKKEGELLSGCVSQVVGTLSSLLAPPVPERSDDSGVHSSEDPLPTPHRHPSHLSSPALSTITTATITTLPTHTSLGNASSTSSLYTNHGFSTLWIQAIVSKATLTIYAPLPPNPRPTTTSSSVERHSVSAQSKTSSTGSYMTPLTSPTVEIVGPITYPLPTGLQTEGSTARKDGGRDRDFTEEESQMAKFSIEVDGVSVQFDVQEKCTDLIVKVLAVGANLHRRNCGHFASTGGKGGGRSGGVWIPYLSSEKILSSKGTALPAELSEILIHSSSAAIHLPQGHTVSSDSFRNFITLELNIPRQSVHRAAGLKLKIQSFEAVVWLPVVDMVSSVLGSLQLSRQKEVGQVEVATPHDPADIGSWPAVETTVECCRLVLPSSDYSNSILCNVGCVTVSHSLDYPTTDVRYVISASAFRRLAHLSSEKKQPPLPAYQLDLLAMSVWGIQRQEGGSAQVLLYAGSSDIRMIYTPALYWRPTVVGTTHKPAILACGHCLEVNFRTDLDLMLGPEQVDCISTILRTNTVSLATPTRSSMSPKMPTTPVTTPSHPSAAVESSKTRHPSVPFKGLVSGTTVRLTLVSSHSPTGEEAENFVDSASESSESVFPTLHGLDSSVVPLAQLQLFNIICGVTTTTSGGYLLEGSCFNMSVGYSGSDDIVCSYSDLVDAGMTSSLMDRPLLETRRGHSQHMREIPPSVFAIAIDVHLHKPPALTVDISRPVKLTLSPKLITKLSEFSDPILKSIESQHGTKSLNAPTATEDTKSSEESVTKDEMETQELQREKNNPTPSAFSDAVDSTGNSVQVKLKVMQVLVEFQISTRCMDLADGDNDRELCASIGEEMEAEPTVAEEGFILAWDHLDLAYPNISGVAMQQTSVTGDLHVCGLQLLSIMSYSTNPVVLPTQLNCFLIQHTPSSPLDLGYLTANLSCGLLDLKLSREVLDLASRVLQTITNIFASQEGDTLTGETEPVIKKEEKMVRFHDDLRAGDFTFVKDSDVAVGYSPQPGEVFFSLGEQDGSTFMMWHYHEPRAITKLAILPVPFSFTSETDAPIDIEVGCTLDYWDEDRGIFSVLQEFRLTETTPTEVIVPRVVGSRKWRIAIVEVEWEDEEEGVRFVSSSSDVVDGEGSPVPIAAIISPVLLAGGTCVDSYFSPSLVPVLDLSLTCHKLQATLVHNSPPYPGRYGEYEVVQLTKGPQELVRLHIEHLTCHLKQTRSTDTTFQGDGQLSIEFLDFLDLSWRVALHPTHLHVHLDRKIPLQKVEPGSWPSRTGNEGCMLYDASLKCSPAVLRLSQGLLHTTSLSLHTWTMEKEGEDGGMAVEKSAIILNHFILCNNTLQDLHFGQVSTDEVTALLSRQCIGYSWRNTKITPQCLHLCIVTGGVWRWTKPFSISKEGAQSIEVYIGRHTALVHIHVANIGGLQRKVTLTGNWTFSSALPFPLHLSLISTLDQDTTSDRETPFEPRETLLLPPKLSLPSVVVPESQLSGVRVRSPQSNGWSEVYPIHSTTDEWSKPQLLTEIEYSSGQRVNLWYNIKSLHTSRKESQITFSPLFAICNHLPFDLTMVATETNSSGSAPTPLPECVLSGEGERTVLCGLHASTWYHLSFRRSGCEAVSEPTVSLSTFLLVHLPFSEQEVGGKQDEEKKLRDWPYDDADDEAQFGQSGVTLGNSMKVMLPSVAGSQSCLHAVLERDPFNTIALHLLPDVLVINRSPVTLQLLTSVTENTDSLEELTNEGGEG</sequence>
<dbReference type="Proteomes" id="UP001174909">
    <property type="component" value="Unassembled WGS sequence"/>
</dbReference>
<feature type="region of interest" description="Disordered" evidence="1">
    <location>
        <begin position="1"/>
        <end position="22"/>
    </location>
</feature>
<feature type="region of interest" description="Disordered" evidence="1">
    <location>
        <begin position="772"/>
        <end position="806"/>
    </location>
</feature>
<feature type="region of interest" description="Disordered" evidence="1">
    <location>
        <begin position="567"/>
        <end position="591"/>
    </location>
</feature>
<feature type="compositionally biased region" description="Low complexity" evidence="1">
    <location>
        <begin position="1287"/>
        <end position="1297"/>
    </location>
</feature>
<feature type="compositionally biased region" description="Basic and acidic residues" evidence="1">
    <location>
        <begin position="1504"/>
        <end position="1528"/>
    </location>
</feature>
<evidence type="ECO:0000313" key="2">
    <source>
        <dbReference type="EMBL" id="CAI8037226.1"/>
    </source>
</evidence>
<evidence type="ECO:0000256" key="1">
    <source>
        <dbReference type="SAM" id="MobiDB-lite"/>
    </source>
</evidence>
<feature type="compositionally biased region" description="Polar residues" evidence="1">
    <location>
        <begin position="1491"/>
        <end position="1503"/>
    </location>
</feature>
<gene>
    <name evidence="2" type="ORF">GBAR_LOCUS20811</name>
</gene>